<reference evidence="4" key="3">
    <citation type="submission" date="2023-10" db="EMBL/GenBank/DDBJ databases">
        <title>Development of a sustainable strategy for remediation of hydrocarbon-contaminated territories based on the waste exchange concept.</title>
        <authorList>
            <person name="Krivoruchko A."/>
        </authorList>
    </citation>
    <scope>NUCLEOTIDE SEQUENCE</scope>
    <source>
        <strain evidence="4">IEGM 1175</strain>
    </source>
</reference>
<feature type="region of interest" description="Disordered" evidence="1">
    <location>
        <begin position="106"/>
        <end position="132"/>
    </location>
</feature>
<feature type="compositionally biased region" description="Basic and acidic residues" evidence="1">
    <location>
        <begin position="116"/>
        <end position="132"/>
    </location>
</feature>
<evidence type="ECO:0000313" key="7">
    <source>
        <dbReference type="Proteomes" id="UP001172702"/>
    </source>
</evidence>
<reference evidence="5 6" key="1">
    <citation type="submission" date="2018-06" db="EMBL/GenBank/DDBJ databases">
        <title>Whole genome sequencing of four bacterial strains from South Shetland trench revealing bio-synthetic gene clusters.</title>
        <authorList>
            <person name="Abdel-Mageed W.M."/>
            <person name="Lehri B."/>
            <person name="Jarmusch S.A."/>
            <person name="Miranda K."/>
            <person name="Goodfellow M."/>
            <person name="Jaspars M."/>
            <person name="Karlyshev A.V."/>
        </authorList>
    </citation>
    <scope>NUCLEOTIDE SEQUENCE [LARGE SCALE GENOMIC DNA]</scope>
    <source>
        <strain evidence="5 6">SST1</strain>
    </source>
</reference>
<organism evidence="5 6">
    <name type="scientific">Dietzia maris</name>
    <dbReference type="NCBI Taxonomy" id="37915"/>
    <lineage>
        <taxon>Bacteria</taxon>
        <taxon>Bacillati</taxon>
        <taxon>Actinomycetota</taxon>
        <taxon>Actinomycetes</taxon>
        <taxon>Mycobacteriales</taxon>
        <taxon>Dietziaceae</taxon>
        <taxon>Dietzia</taxon>
    </lineage>
</organism>
<dbReference type="Proteomes" id="UP001185873">
    <property type="component" value="Unassembled WGS sequence"/>
</dbReference>
<dbReference type="EMBL" id="QNTT01000115">
    <property type="protein sequence ID" value="RBA29617.1"/>
    <property type="molecule type" value="Genomic_DNA"/>
</dbReference>
<dbReference type="InterPro" id="IPR035931">
    <property type="entry name" value="YlxR-like_sf"/>
</dbReference>
<dbReference type="AlphaFoldDB" id="A0A365P5C0"/>
<accession>A0A365P5C0</accession>
<dbReference type="Pfam" id="PF04296">
    <property type="entry name" value="YlxR"/>
    <property type="match status" value="1"/>
</dbReference>
<sequence length="132" mass="14654">MQGRKDQRFGTAEAAGPVRTCVGCRGRDTDSRLLRIVHDPETAALSPDPRRRAVGRGAWVHREPQCITTALDRKAFTRALRIAGNVSQDALTEVLEALRLGHDITRRPLGSAGGAQEKERTRHDEHTVKLQR</sequence>
<evidence type="ECO:0000313" key="6">
    <source>
        <dbReference type="Proteomes" id="UP000252187"/>
    </source>
</evidence>
<dbReference type="InterPro" id="IPR037465">
    <property type="entry name" value="YlxR"/>
</dbReference>
<reference evidence="3 7" key="2">
    <citation type="submission" date="2023-07" db="EMBL/GenBank/DDBJ databases">
        <title>Strategy for survival of the halotoleranting strain Dietzia MX2 from the Yakshinskoe mineral salts deposit.</title>
        <authorList>
            <person name="Kharitonova M.A."/>
            <person name="Kupriyanova-Ashina F.G."/>
            <person name="Shakirov T.R."/>
            <person name="Vafina M.S."/>
            <person name="Ilinskaya O.N."/>
        </authorList>
    </citation>
    <scope>NUCLEOTIDE SEQUENCE [LARGE SCALE GENOMIC DNA]</scope>
    <source>
        <strain evidence="3 7">MX2</strain>
    </source>
</reference>
<dbReference type="InterPro" id="IPR007393">
    <property type="entry name" value="YlxR_dom"/>
</dbReference>
<protein>
    <submittedName>
        <fullName evidence="5">YlxR family protein</fullName>
    </submittedName>
</protein>
<feature type="domain" description="YlxR" evidence="2">
    <location>
        <begin position="19"/>
        <end position="93"/>
    </location>
</feature>
<evidence type="ECO:0000259" key="2">
    <source>
        <dbReference type="Pfam" id="PF04296"/>
    </source>
</evidence>
<comment type="caution">
    <text evidence="5">The sequence shown here is derived from an EMBL/GenBank/DDBJ whole genome shotgun (WGS) entry which is preliminary data.</text>
</comment>
<gene>
    <name evidence="5" type="ORF">DQ226_18385</name>
    <name evidence="3" type="ORF">QYF62_00605</name>
    <name evidence="4" type="ORF">R3P82_01630</name>
</gene>
<dbReference type="PANTHER" id="PTHR34215:SF1">
    <property type="entry name" value="YLXR DOMAIN-CONTAINING PROTEIN"/>
    <property type="match status" value="1"/>
</dbReference>
<name>A0A365P5C0_9ACTN</name>
<evidence type="ECO:0000313" key="5">
    <source>
        <dbReference type="EMBL" id="RBA29617.1"/>
    </source>
</evidence>
<proteinExistence type="predicted"/>
<evidence type="ECO:0000256" key="1">
    <source>
        <dbReference type="SAM" id="MobiDB-lite"/>
    </source>
</evidence>
<dbReference type="GeneID" id="97417535"/>
<dbReference type="EMBL" id="JAWLKJ010000001">
    <property type="protein sequence ID" value="MDV6297805.1"/>
    <property type="molecule type" value="Genomic_DNA"/>
</dbReference>
<dbReference type="EMBL" id="JAUHTB010000001">
    <property type="protein sequence ID" value="MDN4504565.1"/>
    <property type="molecule type" value="Genomic_DNA"/>
</dbReference>
<dbReference type="Gene3D" id="3.30.1230.10">
    <property type="entry name" value="YlxR-like"/>
    <property type="match status" value="1"/>
</dbReference>
<evidence type="ECO:0000313" key="3">
    <source>
        <dbReference type="EMBL" id="MDN4504565.1"/>
    </source>
</evidence>
<evidence type="ECO:0000313" key="4">
    <source>
        <dbReference type="EMBL" id="MDV6297805.1"/>
    </source>
</evidence>
<dbReference type="SUPFAM" id="SSF64376">
    <property type="entry name" value="YlxR-like"/>
    <property type="match status" value="1"/>
</dbReference>
<dbReference type="PANTHER" id="PTHR34215">
    <property type="entry name" value="BLL0784 PROTEIN"/>
    <property type="match status" value="1"/>
</dbReference>
<dbReference type="Proteomes" id="UP000252187">
    <property type="component" value="Unassembled WGS sequence"/>
</dbReference>
<keyword evidence="7" id="KW-1185">Reference proteome</keyword>
<dbReference type="Proteomes" id="UP001172702">
    <property type="component" value="Unassembled WGS sequence"/>
</dbReference>
<dbReference type="RefSeq" id="WP_082923981.1">
    <property type="nucleotide sequence ID" value="NZ_CANNAK010000001.1"/>
</dbReference>